<organism evidence="4 5">
    <name type="scientific">Microthyrium microscopicum</name>
    <dbReference type="NCBI Taxonomy" id="703497"/>
    <lineage>
        <taxon>Eukaryota</taxon>
        <taxon>Fungi</taxon>
        <taxon>Dikarya</taxon>
        <taxon>Ascomycota</taxon>
        <taxon>Pezizomycotina</taxon>
        <taxon>Dothideomycetes</taxon>
        <taxon>Dothideomycetes incertae sedis</taxon>
        <taxon>Microthyriales</taxon>
        <taxon>Microthyriaceae</taxon>
        <taxon>Microthyrium</taxon>
    </lineage>
</organism>
<accession>A0A6A6UD41</accession>
<dbReference type="PANTHER" id="PTHR24320:SF283">
    <property type="entry name" value="RETINOL DEHYDROGENASE 11"/>
    <property type="match status" value="1"/>
</dbReference>
<dbReference type="InterPro" id="IPR036291">
    <property type="entry name" value="NAD(P)-bd_dom_sf"/>
</dbReference>
<evidence type="ECO:0000313" key="5">
    <source>
        <dbReference type="Proteomes" id="UP000799302"/>
    </source>
</evidence>
<evidence type="ECO:0000313" key="4">
    <source>
        <dbReference type="EMBL" id="KAF2669028.1"/>
    </source>
</evidence>
<dbReference type="GO" id="GO:0016491">
    <property type="term" value="F:oxidoreductase activity"/>
    <property type="evidence" value="ECO:0007669"/>
    <property type="project" value="UniProtKB-KW"/>
</dbReference>
<evidence type="ECO:0000256" key="2">
    <source>
        <dbReference type="ARBA" id="ARBA00023002"/>
    </source>
</evidence>
<comment type="similarity">
    <text evidence="1 3">Belongs to the short-chain dehydrogenases/reductases (SDR) family.</text>
</comment>
<gene>
    <name evidence="4" type="ORF">BT63DRAFT_478915</name>
</gene>
<dbReference type="SUPFAM" id="SSF51735">
    <property type="entry name" value="NAD(P)-binding Rossmann-fold domains"/>
    <property type="match status" value="1"/>
</dbReference>
<evidence type="ECO:0000256" key="1">
    <source>
        <dbReference type="ARBA" id="ARBA00006484"/>
    </source>
</evidence>
<keyword evidence="5" id="KW-1185">Reference proteome</keyword>
<keyword evidence="2" id="KW-0560">Oxidoreductase</keyword>
<evidence type="ECO:0000256" key="3">
    <source>
        <dbReference type="RuleBase" id="RU000363"/>
    </source>
</evidence>
<sequence length="313" mass="33461">MTSFGFDTTGEQVVQAFPSAVQGKTIIITGASNNSLGGETALALATASPAHLILLARTAPKVTPVIAKIASINPNIKITFIPVDLASLPSVRTAAATINDRVDKIDIVINNAAIMAVQEYTTNDAGIESQFATNHIGHFLFTKLLLPKLVKGGRVVNQTSNGYKIGPMRLDDYNFSDGAEYDGWSAYGQSKTANILFTRALAKRGVLSFATHPGAIFTTALGNHLDHETAFDPIADIAMRNSGYKFEMPPSKTAQQGSATALAAALNPELTDKSGSYMEDCQVEPLFEYASSVENAEKLWTLSEKLIGEKFTV</sequence>
<dbReference type="PANTHER" id="PTHR24320">
    <property type="entry name" value="RETINOL DEHYDROGENASE"/>
    <property type="match status" value="1"/>
</dbReference>
<reference evidence="4" key="1">
    <citation type="journal article" date="2020" name="Stud. Mycol.">
        <title>101 Dothideomycetes genomes: a test case for predicting lifestyles and emergence of pathogens.</title>
        <authorList>
            <person name="Haridas S."/>
            <person name="Albert R."/>
            <person name="Binder M."/>
            <person name="Bloem J."/>
            <person name="Labutti K."/>
            <person name="Salamov A."/>
            <person name="Andreopoulos B."/>
            <person name="Baker S."/>
            <person name="Barry K."/>
            <person name="Bills G."/>
            <person name="Bluhm B."/>
            <person name="Cannon C."/>
            <person name="Castanera R."/>
            <person name="Culley D."/>
            <person name="Daum C."/>
            <person name="Ezra D."/>
            <person name="Gonzalez J."/>
            <person name="Henrissat B."/>
            <person name="Kuo A."/>
            <person name="Liang C."/>
            <person name="Lipzen A."/>
            <person name="Lutzoni F."/>
            <person name="Magnuson J."/>
            <person name="Mondo S."/>
            <person name="Nolan M."/>
            <person name="Ohm R."/>
            <person name="Pangilinan J."/>
            <person name="Park H.-J."/>
            <person name="Ramirez L."/>
            <person name="Alfaro M."/>
            <person name="Sun H."/>
            <person name="Tritt A."/>
            <person name="Yoshinaga Y."/>
            <person name="Zwiers L.-H."/>
            <person name="Turgeon B."/>
            <person name="Goodwin S."/>
            <person name="Spatafora J."/>
            <person name="Crous P."/>
            <person name="Grigoriev I."/>
        </authorList>
    </citation>
    <scope>NUCLEOTIDE SEQUENCE</scope>
    <source>
        <strain evidence="4">CBS 115976</strain>
    </source>
</reference>
<dbReference type="InterPro" id="IPR002347">
    <property type="entry name" value="SDR_fam"/>
</dbReference>
<dbReference type="OrthoDB" id="191139at2759"/>
<protein>
    <submittedName>
        <fullName evidence="4">Short-chain dehydrogenase</fullName>
    </submittedName>
</protein>
<dbReference type="AlphaFoldDB" id="A0A6A6UD41"/>
<name>A0A6A6UD41_9PEZI</name>
<dbReference type="Pfam" id="PF00106">
    <property type="entry name" value="adh_short"/>
    <property type="match status" value="1"/>
</dbReference>
<dbReference type="Gene3D" id="3.40.50.720">
    <property type="entry name" value="NAD(P)-binding Rossmann-like Domain"/>
    <property type="match status" value="1"/>
</dbReference>
<dbReference type="EMBL" id="MU004235">
    <property type="protein sequence ID" value="KAF2669028.1"/>
    <property type="molecule type" value="Genomic_DNA"/>
</dbReference>
<proteinExistence type="inferred from homology"/>
<dbReference type="Proteomes" id="UP000799302">
    <property type="component" value="Unassembled WGS sequence"/>
</dbReference>
<dbReference type="PRINTS" id="PR00080">
    <property type="entry name" value="SDRFAMILY"/>
</dbReference>